<evidence type="ECO:0000256" key="5">
    <source>
        <dbReference type="ARBA" id="ARBA00022490"/>
    </source>
</evidence>
<dbReference type="CDD" id="cd04485">
    <property type="entry name" value="DnaE_OBF"/>
    <property type="match status" value="1"/>
</dbReference>
<dbReference type="SMART" id="SM00481">
    <property type="entry name" value="POLIIIAc"/>
    <property type="match status" value="1"/>
</dbReference>
<dbReference type="Pfam" id="PF01336">
    <property type="entry name" value="tRNA_anti-codon"/>
    <property type="match status" value="1"/>
</dbReference>
<feature type="domain" description="Polymerase/histidinol phosphatase N-terminal" evidence="14">
    <location>
        <begin position="39"/>
        <end position="106"/>
    </location>
</feature>
<dbReference type="PANTHER" id="PTHR32294:SF4">
    <property type="entry name" value="ERROR-PRONE DNA POLYMERASE"/>
    <property type="match status" value="1"/>
</dbReference>
<keyword evidence="7 13" id="KW-0548">Nucleotidyltransferase</keyword>
<dbReference type="InterPro" id="IPR011708">
    <property type="entry name" value="DNA_pol3_alpha_NTPase_dom"/>
</dbReference>
<dbReference type="Gene3D" id="1.10.150.870">
    <property type="match status" value="1"/>
</dbReference>
<dbReference type="InterPro" id="IPR029460">
    <property type="entry name" value="DNAPol_HHH"/>
</dbReference>
<name>A0ABQ5RAC5_9ACTN</name>
<evidence type="ECO:0000256" key="9">
    <source>
        <dbReference type="ARBA" id="ARBA00022763"/>
    </source>
</evidence>
<comment type="subcellular location">
    <subcellularLocation>
        <location evidence="1 13">Cytoplasm</location>
    </subcellularLocation>
</comment>
<evidence type="ECO:0000256" key="6">
    <source>
        <dbReference type="ARBA" id="ARBA00022679"/>
    </source>
</evidence>
<keyword evidence="11 13" id="KW-0234">DNA repair</keyword>
<protein>
    <recommendedName>
        <fullName evidence="4 13">Error-prone DNA polymerase</fullName>
        <ecNumber evidence="3 13">2.7.7.7</ecNumber>
    </recommendedName>
</protein>
<dbReference type="Proteomes" id="UP001144280">
    <property type="component" value="Unassembled WGS sequence"/>
</dbReference>
<comment type="similarity">
    <text evidence="2 13">Belongs to the DNA polymerase type-C family. DnaE2 subfamily.</text>
</comment>
<keyword evidence="8 13" id="KW-0235">DNA replication</keyword>
<evidence type="ECO:0000256" key="13">
    <source>
        <dbReference type="HAMAP-Rule" id="MF_01902"/>
    </source>
</evidence>
<evidence type="ECO:0000256" key="12">
    <source>
        <dbReference type="ARBA" id="ARBA00049244"/>
    </source>
</evidence>
<dbReference type="InterPro" id="IPR016195">
    <property type="entry name" value="Pol/histidinol_Pase-like"/>
</dbReference>
<keyword evidence="10 13" id="KW-0239">DNA-directed DNA polymerase</keyword>
<evidence type="ECO:0000256" key="2">
    <source>
        <dbReference type="ARBA" id="ARBA00007391"/>
    </source>
</evidence>
<dbReference type="Pfam" id="PF02811">
    <property type="entry name" value="PHP"/>
    <property type="match status" value="1"/>
</dbReference>
<accession>A0ABQ5RAC5</accession>
<dbReference type="PANTHER" id="PTHR32294">
    <property type="entry name" value="DNA POLYMERASE III SUBUNIT ALPHA"/>
    <property type="match status" value="1"/>
</dbReference>
<sequence length="1088" mass="118627">MVDPLALDGDGGDSAAWSRKRPAYEAPALVRASGTVPYAELHCHTNFSFLDGASHPEELAEEAARHGLSALAVTDHDGFYGVVRFAEAARGLELPTVFGSELSLELPGPQNGEPDPAGRHLLVLARGPEGYAAIARTASRAHLRGGEKGRPVYGSLEEVGEALGKQVLVLTGCRKGHVPAALRVGGPAAAARELDRLVEAFGRDNVAVELTDHGDPCDGDRNEALAALAVAARLPTVATNNVHYATPGRRRLATALAAVRARRSLDEIDGWLPGAATAHLRGGDEMAARFAGYPGAVERAAEFGAELAFDLQLVAPKLPDYRVPPGHDEMSWLRHLTMEGALARYGPPAANPDAYRQIEHELDLIARLNFPGYFLIVYDIVTFCHKEGIFCQGRGSAANSAVCYALRITNVDAVQHGLLFERFLAPERDGPPDIDVDIESDRREEVIQHVYKQYGREHTAQVANVISYRPRSAVRDIAKAFGFSPGQQDAWSKQIDRWGSVAAVDVDDVPPFVVEYANELQTFPRHLGIHSGGMVICDRPVIDVCPVEHARMPGRTVLQWDKDDCAMAGLVKFDLLGLGMLSALRYACEMIDFDLDLSTMALDDPEIYDMLCRADSVGVFQVESRAQMATLPRLKPREFYDLVVEVALIRPGPIQGGSVHPYIRRKNGQEEWEFPHPLMSNALSKTLGVPLFQEQLMQLAIDVAGFDASEADQLRRAMGSKRSNERMAAMRDRLYAGMAERGITGELADDIYLKLSSFASFGFPESHAISFAYLVYASSWLKRYHPGPFLAALLNAQPMGFYSPQTLVDDARRHGVEVRRPDINASAAKAILESTPDTRWRGAPGEPPHQWGLGGPAVRLGLSTVRTLGDGVAVRIEQERAEGGEYRDMVDLARRVGLTTAHLEALATADAFACFGLDRREALWAAGAAAQERRDRLPGTTTGANPPPLPGMDAVDRLVADVWATGLSPESHPVRFVRSRLDEAGAVPIARLGLIENGRQVRVGGIVTHRQRPATAGGITFMNLEDETGMLNVTCTPGLWLRYRKVARTSNALLVRGRLEKHEGVINLRADRLDPVPAPVVPRSRDFR</sequence>
<evidence type="ECO:0000259" key="14">
    <source>
        <dbReference type="SMART" id="SM00481"/>
    </source>
</evidence>
<evidence type="ECO:0000256" key="8">
    <source>
        <dbReference type="ARBA" id="ARBA00022705"/>
    </source>
</evidence>
<evidence type="ECO:0000313" key="16">
    <source>
        <dbReference type="Proteomes" id="UP001144280"/>
    </source>
</evidence>
<dbReference type="NCBIfam" id="TIGR00594">
    <property type="entry name" value="polc"/>
    <property type="match status" value="1"/>
</dbReference>
<evidence type="ECO:0000256" key="10">
    <source>
        <dbReference type="ARBA" id="ARBA00022932"/>
    </source>
</evidence>
<evidence type="ECO:0000256" key="3">
    <source>
        <dbReference type="ARBA" id="ARBA00012417"/>
    </source>
</evidence>
<dbReference type="InterPro" id="IPR040982">
    <property type="entry name" value="DNA_pol3_finger"/>
</dbReference>
<dbReference type="HAMAP" id="MF_01902">
    <property type="entry name" value="DNApol_error_prone"/>
    <property type="match status" value="1"/>
</dbReference>
<comment type="function">
    <text evidence="13">DNA polymerase involved in damage-induced mutagenesis and translesion synthesis (TLS). It is not the major replicative DNA polymerase.</text>
</comment>
<dbReference type="InterPro" id="IPR003141">
    <property type="entry name" value="Pol/His_phosphatase_N"/>
</dbReference>
<dbReference type="Pfam" id="PF17657">
    <property type="entry name" value="DNA_pol3_finger"/>
    <property type="match status" value="1"/>
</dbReference>
<dbReference type="InterPro" id="IPR004805">
    <property type="entry name" value="DnaE2/DnaE/PolC"/>
</dbReference>
<dbReference type="Pfam" id="PF14579">
    <property type="entry name" value="HHH_6"/>
    <property type="match status" value="1"/>
</dbReference>
<proteinExistence type="inferred from homology"/>
<comment type="catalytic activity">
    <reaction evidence="12 13">
        <text>DNA(n) + a 2'-deoxyribonucleoside 5'-triphosphate = DNA(n+1) + diphosphate</text>
        <dbReference type="Rhea" id="RHEA:22508"/>
        <dbReference type="Rhea" id="RHEA-COMP:17339"/>
        <dbReference type="Rhea" id="RHEA-COMP:17340"/>
        <dbReference type="ChEBI" id="CHEBI:33019"/>
        <dbReference type="ChEBI" id="CHEBI:61560"/>
        <dbReference type="ChEBI" id="CHEBI:173112"/>
        <dbReference type="EC" id="2.7.7.7"/>
    </reaction>
</comment>
<gene>
    <name evidence="13 15" type="primary">dnaE2</name>
    <name evidence="15" type="ORF">Pa4123_84460</name>
</gene>
<dbReference type="Gene3D" id="3.20.20.140">
    <property type="entry name" value="Metal-dependent hydrolases"/>
    <property type="match status" value="1"/>
</dbReference>
<reference evidence="15" key="1">
    <citation type="submission" date="2022-12" db="EMBL/GenBank/DDBJ databases">
        <title>New Phytohabitans aurantiacus sp. RD004123 nov., an actinomycete isolated from soil.</title>
        <authorList>
            <person name="Triningsih D.W."/>
            <person name="Harunari E."/>
            <person name="Igarashi Y."/>
        </authorList>
    </citation>
    <scope>NUCLEOTIDE SEQUENCE</scope>
    <source>
        <strain evidence="15">RD004123</strain>
    </source>
</reference>
<evidence type="ECO:0000256" key="4">
    <source>
        <dbReference type="ARBA" id="ARBA00017273"/>
    </source>
</evidence>
<evidence type="ECO:0000256" key="7">
    <source>
        <dbReference type="ARBA" id="ARBA00022695"/>
    </source>
</evidence>
<dbReference type="SUPFAM" id="SSF89550">
    <property type="entry name" value="PHP domain-like"/>
    <property type="match status" value="1"/>
</dbReference>
<dbReference type="NCBIfam" id="NF004225">
    <property type="entry name" value="PRK05672.1"/>
    <property type="match status" value="1"/>
</dbReference>
<dbReference type="InterPro" id="IPR004365">
    <property type="entry name" value="NA-bd_OB_tRNA"/>
</dbReference>
<keyword evidence="16" id="KW-1185">Reference proteome</keyword>
<dbReference type="InterPro" id="IPR004013">
    <property type="entry name" value="PHP_dom"/>
</dbReference>
<evidence type="ECO:0000256" key="11">
    <source>
        <dbReference type="ARBA" id="ARBA00023204"/>
    </source>
</evidence>
<keyword evidence="6 13" id="KW-0808">Transferase</keyword>
<keyword evidence="5 13" id="KW-0963">Cytoplasm</keyword>
<dbReference type="EMBL" id="BSDI01000077">
    <property type="protein sequence ID" value="GLI03168.1"/>
    <property type="molecule type" value="Genomic_DNA"/>
</dbReference>
<comment type="caution">
    <text evidence="15">The sequence shown here is derived from an EMBL/GenBank/DDBJ whole genome shotgun (WGS) entry which is preliminary data.</text>
</comment>
<dbReference type="EC" id="2.7.7.7" evidence="3 13"/>
<dbReference type="InterPro" id="IPR023073">
    <property type="entry name" value="DnaE2"/>
</dbReference>
<keyword evidence="9 13" id="KW-0227">DNA damage</keyword>
<dbReference type="Pfam" id="PF07733">
    <property type="entry name" value="DNA_pol3_alpha"/>
    <property type="match status" value="1"/>
</dbReference>
<evidence type="ECO:0000313" key="15">
    <source>
        <dbReference type="EMBL" id="GLI03168.1"/>
    </source>
</evidence>
<evidence type="ECO:0000256" key="1">
    <source>
        <dbReference type="ARBA" id="ARBA00004496"/>
    </source>
</evidence>
<organism evidence="15 16">
    <name type="scientific">Phytohabitans aurantiacus</name>
    <dbReference type="NCBI Taxonomy" id="3016789"/>
    <lineage>
        <taxon>Bacteria</taxon>
        <taxon>Bacillati</taxon>
        <taxon>Actinomycetota</taxon>
        <taxon>Actinomycetes</taxon>
        <taxon>Micromonosporales</taxon>
        <taxon>Micromonosporaceae</taxon>
    </lineage>
</organism>